<sequence>MAHGRLRESSELMTKIWHKGLPFSPEVAPYLRRMALVDENREALLRLQGVWDSLALLGQMSGTATDIAHTRSAFQNLTSALLDSLARRLRTHALARMQGRARVAIDILVRNLFERTADVGFLASDGPLCAHAALAEDDPAHAASRAALQSRFAAYAAKYSVYDDIIVLSPQGRVLARLDGGCDVSACAESWVHEALASDAPYVEHHGPTALLGGRHGLLYARALRGPEGVLGLLCLSFRLADEMGAIFRQLLGEQEAHAVICLLDAERRVLHSSDAWQIPTGATLQPRGERLLFAGRDYLCVQAAASGYEGYMGPPGWTACVLSPLEWVFEDPDAGGGSAKADHALQRLDSIDTTRLFDAELQGIPVEARRIQRNLSRTLWNGKLHSYSRTGGAEVTAGFATTLLNEVQRTGAQLRQVFEEAIARLQGAALTAVFDAAVFQARLAIDIMDRNLYERANDCRWWALDVRLQRALAAQGTPEAGVAAAQAQQVLQQINALYTVYSLLLVYDVHGRVVAVSDPAQAHHVGQTLQGAWAGAALSLHDPERHVVSRHEATALYPAGGQALSPQGQPTYIYAASVQHQGQIVGGIAIVFDGEPQFAAMLRDALPAPEGSHELPPAGLFVARDGRVVASSDARWVPGAPGPLAAALLAPLAAGETTRCDVTIDGMVYAAGVAMSQGYREYRRGQAPSSEDVAAVMLSPLGPRLPASLDDRDASFTPPAPLAQGERLDIAAFTVAGEWLGLPAGLLVEALEQPRLTALPNAPRALVGMLQHAGRMVPVLDLSIALYGQAGDPREAPVLICRNDAGHILALRVEELGPVFSIAASQALPGPGSRARLVRGGEASGHRMLTLLCAADLWSHLGIDLAPDATALPAP</sequence>
<keyword evidence="3" id="KW-1185">Reference proteome</keyword>
<dbReference type="Gene3D" id="2.40.50.180">
    <property type="entry name" value="CheA-289, Domain 4"/>
    <property type="match status" value="1"/>
</dbReference>
<dbReference type="GO" id="GO:0007165">
    <property type="term" value="P:signal transduction"/>
    <property type="evidence" value="ECO:0007669"/>
    <property type="project" value="InterPro"/>
</dbReference>
<protein>
    <recommendedName>
        <fullName evidence="1">CheW-like domain-containing protein</fullName>
    </recommendedName>
</protein>
<dbReference type="Gene3D" id="2.30.30.40">
    <property type="entry name" value="SH3 Domains"/>
    <property type="match status" value="1"/>
</dbReference>
<dbReference type="InterPro" id="IPR002545">
    <property type="entry name" value="CheW-lke_dom"/>
</dbReference>
<dbReference type="EMBL" id="NISI01000003">
    <property type="protein sequence ID" value="OWR04158.1"/>
    <property type="molecule type" value="Genomic_DNA"/>
</dbReference>
<feature type="domain" description="CheW-like" evidence="1">
    <location>
        <begin position="728"/>
        <end position="864"/>
    </location>
</feature>
<evidence type="ECO:0000259" key="1">
    <source>
        <dbReference type="PROSITE" id="PS50851"/>
    </source>
</evidence>
<proteinExistence type="predicted"/>
<dbReference type="SMART" id="SM00260">
    <property type="entry name" value="CheW"/>
    <property type="match status" value="1"/>
</dbReference>
<evidence type="ECO:0000313" key="3">
    <source>
        <dbReference type="Proteomes" id="UP000197446"/>
    </source>
</evidence>
<dbReference type="AlphaFoldDB" id="A0A254NFK8"/>
<organism evidence="2 3">
    <name type="scientific">Roseateles puraquae</name>
    <dbReference type="NCBI Taxonomy" id="431059"/>
    <lineage>
        <taxon>Bacteria</taxon>
        <taxon>Pseudomonadati</taxon>
        <taxon>Pseudomonadota</taxon>
        <taxon>Betaproteobacteria</taxon>
        <taxon>Burkholderiales</taxon>
        <taxon>Sphaerotilaceae</taxon>
        <taxon>Roseateles</taxon>
    </lineage>
</organism>
<dbReference type="Proteomes" id="UP000197446">
    <property type="component" value="Unassembled WGS sequence"/>
</dbReference>
<dbReference type="InterPro" id="IPR036061">
    <property type="entry name" value="CheW-like_dom_sf"/>
</dbReference>
<evidence type="ECO:0000313" key="2">
    <source>
        <dbReference type="EMBL" id="OWR04158.1"/>
    </source>
</evidence>
<dbReference type="SUPFAM" id="SSF50341">
    <property type="entry name" value="CheW-like"/>
    <property type="match status" value="1"/>
</dbReference>
<dbReference type="Pfam" id="PF01584">
    <property type="entry name" value="CheW"/>
    <property type="match status" value="1"/>
</dbReference>
<reference evidence="2 3" key="1">
    <citation type="journal article" date="2007" name="Int. J. Syst. Evol. Microbiol.">
        <title>Description of Pelomonas aquatica sp. nov. and Pelomonas puraquae sp. nov., isolated from industrial and haemodialysis water.</title>
        <authorList>
            <person name="Gomila M."/>
            <person name="Bowien B."/>
            <person name="Falsen E."/>
            <person name="Moore E.R."/>
            <person name="Lalucat J."/>
        </authorList>
    </citation>
    <scope>NUCLEOTIDE SEQUENCE [LARGE SCALE GENOMIC DNA]</scope>
    <source>
        <strain evidence="2 3">CCUG 52769</strain>
    </source>
</reference>
<name>A0A254NFK8_9BURK</name>
<comment type="caution">
    <text evidence="2">The sequence shown here is derived from an EMBL/GenBank/DDBJ whole genome shotgun (WGS) entry which is preliminary data.</text>
</comment>
<gene>
    <name evidence="2" type="ORF">CDO81_10590</name>
</gene>
<dbReference type="GO" id="GO:0006935">
    <property type="term" value="P:chemotaxis"/>
    <property type="evidence" value="ECO:0007669"/>
    <property type="project" value="InterPro"/>
</dbReference>
<dbReference type="PROSITE" id="PS50851">
    <property type="entry name" value="CHEW"/>
    <property type="match status" value="1"/>
</dbReference>
<accession>A0A254NFK8</accession>